<evidence type="ECO:0000313" key="2">
    <source>
        <dbReference type="EMBL" id="MDR7121587.1"/>
    </source>
</evidence>
<dbReference type="RefSeq" id="WP_310279000.1">
    <property type="nucleotide sequence ID" value="NZ_JAVDWR010000008.1"/>
</dbReference>
<feature type="compositionally biased region" description="Acidic residues" evidence="1">
    <location>
        <begin position="68"/>
        <end position="79"/>
    </location>
</feature>
<evidence type="ECO:0000256" key="1">
    <source>
        <dbReference type="SAM" id="MobiDB-lite"/>
    </source>
</evidence>
<comment type="caution">
    <text evidence="2">The sequence shown here is derived from an EMBL/GenBank/DDBJ whole genome shotgun (WGS) entry which is preliminary data.</text>
</comment>
<keyword evidence="3" id="KW-1185">Reference proteome</keyword>
<feature type="region of interest" description="Disordered" evidence="1">
    <location>
        <begin position="63"/>
        <end position="87"/>
    </location>
</feature>
<dbReference type="EMBL" id="JAVDWR010000008">
    <property type="protein sequence ID" value="MDR7121587.1"/>
    <property type="molecule type" value="Genomic_DNA"/>
</dbReference>
<sequence>MSVIIQLLEKMGQSSELRYADAEQLAKLMADTDPALIAAVSAGDQQAIETLLGARTNVVCGVHPAQEPQEDEPEQQPEEAPDKDKVA</sequence>
<name>A0ABU1W0V4_9GAMM</name>
<accession>A0ABU1W0V4</accession>
<protein>
    <submittedName>
        <fullName evidence="2">Uncharacterized protein</fullName>
    </submittedName>
</protein>
<dbReference type="Proteomes" id="UP001257909">
    <property type="component" value="Unassembled WGS sequence"/>
</dbReference>
<evidence type="ECO:0000313" key="3">
    <source>
        <dbReference type="Proteomes" id="UP001257909"/>
    </source>
</evidence>
<proteinExistence type="predicted"/>
<gene>
    <name evidence="2" type="ORF">J2W69_002544</name>
</gene>
<reference evidence="2 3" key="1">
    <citation type="submission" date="2023-07" db="EMBL/GenBank/DDBJ databases">
        <title>Sorghum-associated microbial communities from plants grown in Nebraska, USA.</title>
        <authorList>
            <person name="Schachtman D."/>
        </authorList>
    </citation>
    <scope>NUCLEOTIDE SEQUENCE [LARGE SCALE GENOMIC DNA]</scope>
    <source>
        <strain evidence="2 3">4138</strain>
    </source>
</reference>
<organism evidence="2 3">
    <name type="scientific">Rheinheimera soli</name>
    <dbReference type="NCBI Taxonomy" id="443616"/>
    <lineage>
        <taxon>Bacteria</taxon>
        <taxon>Pseudomonadati</taxon>
        <taxon>Pseudomonadota</taxon>
        <taxon>Gammaproteobacteria</taxon>
        <taxon>Chromatiales</taxon>
        <taxon>Chromatiaceae</taxon>
        <taxon>Rheinheimera</taxon>
    </lineage>
</organism>